<evidence type="ECO:0000313" key="2">
    <source>
        <dbReference type="Proteomes" id="UP000633418"/>
    </source>
</evidence>
<sequence length="279" mass="32007">MILRRWRMLKANASRSAAVLLGLDNQRSVITRQVAGNRDVLTYSPFGFSSTLEKYPLPGLTAQILEAAGLYLLGNGKRAYNPVLMRFHSPDAWSPFGMGGINAYAYCEQDPVNWQDLSGNERKKSGTWFPQNKLPTIYEIDAPGKFVPTREEAIQKLKTTPISALPEEIVKPFKRIESLEKTRQIQIETINISKRALEGRISTDSPLREIERPLMEQYIRETEKLQRKTERKIYLAREEFTRKVLRLTKDDWSAIDAKVEELRNNDTFARRLVGLFSGT</sequence>
<protein>
    <submittedName>
        <fullName evidence="1">RHS repeat-associated core domain-containing protein</fullName>
    </submittedName>
</protein>
<dbReference type="EMBL" id="CP077095">
    <property type="protein sequence ID" value="QXI38847.1"/>
    <property type="molecule type" value="Genomic_DNA"/>
</dbReference>
<dbReference type="NCBIfam" id="TIGR03696">
    <property type="entry name" value="Rhs_assc_core"/>
    <property type="match status" value="1"/>
</dbReference>
<reference evidence="1 2" key="2">
    <citation type="journal article" date="2021" name="Microorganisms">
        <title>The Ever-Expanding Pseudomonas Genus: Description of 43 New Species and Partition of the Pseudomonas putida Group.</title>
        <authorList>
            <person name="Girard L."/>
            <person name="Lood C."/>
            <person name="Hofte M."/>
            <person name="Vandamme P."/>
            <person name="Rokni-Zadeh H."/>
            <person name="van Noort V."/>
            <person name="Lavigne R."/>
            <person name="De Mot R."/>
        </authorList>
    </citation>
    <scope>NUCLEOTIDE SEQUENCE [LARGE SCALE GENOMIC DNA]</scope>
    <source>
        <strain evidence="1 2">RW9S1A</strain>
    </source>
</reference>
<dbReference type="Proteomes" id="UP000633418">
    <property type="component" value="Chromosome"/>
</dbReference>
<proteinExistence type="predicted"/>
<name>A0A9E6PXU9_9PSED</name>
<dbReference type="KEGG" id="pxn:HU772_001765"/>
<dbReference type="SUPFAM" id="SSF56399">
    <property type="entry name" value="ADP-ribosylation"/>
    <property type="match status" value="1"/>
</dbReference>
<dbReference type="InterPro" id="IPR022385">
    <property type="entry name" value="Rhs_assc_core"/>
</dbReference>
<dbReference type="AlphaFoldDB" id="A0A9E6PXU9"/>
<accession>A0A9E6PXU9</accession>
<gene>
    <name evidence="1" type="ORF">HU772_001765</name>
</gene>
<keyword evidence="2" id="KW-1185">Reference proteome</keyword>
<evidence type="ECO:0000313" key="1">
    <source>
        <dbReference type="EMBL" id="QXI38847.1"/>
    </source>
</evidence>
<reference evidence="1 2" key="1">
    <citation type="journal article" date="2020" name="Microorganisms">
        <title>Reliable Identification of Environmental Pseudomonas Isolates Using the rpoD Gene.</title>
        <authorList>
            <consortium name="The Broad Institute Genome Sequencing Platform"/>
            <person name="Girard L."/>
            <person name="Lood C."/>
            <person name="Rokni-Zadeh H."/>
            <person name="van Noort V."/>
            <person name="Lavigne R."/>
            <person name="De Mot R."/>
        </authorList>
    </citation>
    <scope>NUCLEOTIDE SEQUENCE [LARGE SCALE GENOMIC DNA]</scope>
    <source>
        <strain evidence="1 2">RW9S1A</strain>
    </source>
</reference>
<organism evidence="1 2">
    <name type="scientific">Pseudomonas xantholysinigenes</name>
    <dbReference type="NCBI Taxonomy" id="2745490"/>
    <lineage>
        <taxon>Bacteria</taxon>
        <taxon>Pseudomonadati</taxon>
        <taxon>Pseudomonadota</taxon>
        <taxon>Gammaproteobacteria</taxon>
        <taxon>Pseudomonadales</taxon>
        <taxon>Pseudomonadaceae</taxon>
        <taxon>Pseudomonas</taxon>
    </lineage>
</organism>
<dbReference type="Gene3D" id="2.180.10.10">
    <property type="entry name" value="RHS repeat-associated core"/>
    <property type="match status" value="1"/>
</dbReference>